<dbReference type="InterPro" id="IPR000847">
    <property type="entry name" value="LysR_HTH_N"/>
</dbReference>
<name>A0ABQ1R6J0_9ALTE</name>
<keyword evidence="7" id="KW-1185">Reference proteome</keyword>
<reference evidence="7" key="1">
    <citation type="journal article" date="2019" name="Int. J. Syst. Evol. Microbiol.">
        <title>The Global Catalogue of Microorganisms (GCM) 10K type strain sequencing project: providing services to taxonomists for standard genome sequencing and annotation.</title>
        <authorList>
            <consortium name="The Broad Institute Genomics Platform"/>
            <consortium name="The Broad Institute Genome Sequencing Center for Infectious Disease"/>
            <person name="Wu L."/>
            <person name="Ma J."/>
        </authorList>
    </citation>
    <scope>NUCLEOTIDE SEQUENCE [LARGE SCALE GENOMIC DNA]</scope>
    <source>
        <strain evidence="7">CGMCC 1.12923</strain>
    </source>
</reference>
<evidence type="ECO:0000256" key="3">
    <source>
        <dbReference type="ARBA" id="ARBA00023125"/>
    </source>
</evidence>
<dbReference type="SUPFAM" id="SSF53850">
    <property type="entry name" value="Periplasmic binding protein-like II"/>
    <property type="match status" value="1"/>
</dbReference>
<protein>
    <submittedName>
        <fullName evidence="6">LysR family transcriptional regulator</fullName>
    </submittedName>
</protein>
<organism evidence="6 7">
    <name type="scientific">Lacimicrobium alkaliphilum</name>
    <dbReference type="NCBI Taxonomy" id="1526571"/>
    <lineage>
        <taxon>Bacteria</taxon>
        <taxon>Pseudomonadati</taxon>
        <taxon>Pseudomonadota</taxon>
        <taxon>Gammaproteobacteria</taxon>
        <taxon>Alteromonadales</taxon>
        <taxon>Alteromonadaceae</taxon>
        <taxon>Lacimicrobium</taxon>
    </lineage>
</organism>
<accession>A0ABQ1R6J0</accession>
<feature type="domain" description="HTH lysR-type" evidence="5">
    <location>
        <begin position="18"/>
        <end position="75"/>
    </location>
</feature>
<proteinExistence type="inferred from homology"/>
<evidence type="ECO:0000313" key="7">
    <source>
        <dbReference type="Proteomes" id="UP000614272"/>
    </source>
</evidence>
<dbReference type="PANTHER" id="PTHR30118:SF15">
    <property type="entry name" value="TRANSCRIPTIONAL REGULATORY PROTEIN"/>
    <property type="match status" value="1"/>
</dbReference>
<dbReference type="Pfam" id="PF03466">
    <property type="entry name" value="LysR_substrate"/>
    <property type="match status" value="1"/>
</dbReference>
<evidence type="ECO:0000256" key="4">
    <source>
        <dbReference type="ARBA" id="ARBA00023163"/>
    </source>
</evidence>
<dbReference type="Gene3D" id="1.10.10.10">
    <property type="entry name" value="Winged helix-like DNA-binding domain superfamily/Winged helix DNA-binding domain"/>
    <property type="match status" value="1"/>
</dbReference>
<dbReference type="RefSeq" id="WP_099034814.1">
    <property type="nucleotide sequence ID" value="NZ_BMGJ01000004.1"/>
</dbReference>
<dbReference type="InterPro" id="IPR050389">
    <property type="entry name" value="LysR-type_TF"/>
</dbReference>
<keyword evidence="2" id="KW-0805">Transcription regulation</keyword>
<dbReference type="Gene3D" id="3.40.190.10">
    <property type="entry name" value="Periplasmic binding protein-like II"/>
    <property type="match status" value="2"/>
</dbReference>
<dbReference type="SUPFAM" id="SSF46785">
    <property type="entry name" value="Winged helix' DNA-binding domain"/>
    <property type="match status" value="1"/>
</dbReference>
<dbReference type="InterPro" id="IPR005119">
    <property type="entry name" value="LysR_subst-bd"/>
</dbReference>
<evidence type="ECO:0000256" key="2">
    <source>
        <dbReference type="ARBA" id="ARBA00023015"/>
    </source>
</evidence>
<dbReference type="PANTHER" id="PTHR30118">
    <property type="entry name" value="HTH-TYPE TRANSCRIPTIONAL REGULATOR LEUO-RELATED"/>
    <property type="match status" value="1"/>
</dbReference>
<dbReference type="PROSITE" id="PS50931">
    <property type="entry name" value="HTH_LYSR"/>
    <property type="match status" value="1"/>
</dbReference>
<gene>
    <name evidence="6" type="ORF">GCM10011357_14210</name>
</gene>
<dbReference type="Proteomes" id="UP000614272">
    <property type="component" value="Unassembled WGS sequence"/>
</dbReference>
<dbReference type="InterPro" id="IPR036388">
    <property type="entry name" value="WH-like_DNA-bd_sf"/>
</dbReference>
<dbReference type="EMBL" id="BMGJ01000004">
    <property type="protein sequence ID" value="GGD60128.1"/>
    <property type="molecule type" value="Genomic_DNA"/>
</dbReference>
<dbReference type="CDD" id="cd08417">
    <property type="entry name" value="PBP2_Nitroaromatics_like"/>
    <property type="match status" value="1"/>
</dbReference>
<sequence>MNSIHSKTTHSSSPFQQLDLNLLKIFEALYQERNMSRAAQRLHLTPSAVSHAIKRLRTHLADPLFTRQGNVMQPTALCESLAPALINNLGQLREILQLSEQFSPQTAVNYFRIGIHEALEKLLLPPLAAALAAQAPGTSLASYALERSQMARQLAGGTVDIAIDVSLPISEPVLHRPLLSDRFCVVMAQEHSLYAKLNKKAYAQARHISVSHRASGPAIEDIALRQQGVNRRIALHCQSYGSAINVVRQSDLLLTMPAKLAGALNQDGIVICNAPVTIADIAIHQYWHKNTDNHPALSWLRQLTHAVALAL</sequence>
<evidence type="ECO:0000313" key="6">
    <source>
        <dbReference type="EMBL" id="GGD60128.1"/>
    </source>
</evidence>
<keyword evidence="4" id="KW-0804">Transcription</keyword>
<dbReference type="Pfam" id="PF00126">
    <property type="entry name" value="HTH_1"/>
    <property type="match status" value="1"/>
</dbReference>
<dbReference type="PRINTS" id="PR00039">
    <property type="entry name" value="HTHLYSR"/>
</dbReference>
<evidence type="ECO:0000259" key="5">
    <source>
        <dbReference type="PROSITE" id="PS50931"/>
    </source>
</evidence>
<keyword evidence="3" id="KW-0238">DNA-binding</keyword>
<evidence type="ECO:0000256" key="1">
    <source>
        <dbReference type="ARBA" id="ARBA00009437"/>
    </source>
</evidence>
<comment type="similarity">
    <text evidence="1">Belongs to the LysR transcriptional regulatory family.</text>
</comment>
<comment type="caution">
    <text evidence="6">The sequence shown here is derived from an EMBL/GenBank/DDBJ whole genome shotgun (WGS) entry which is preliminary data.</text>
</comment>
<dbReference type="InterPro" id="IPR037402">
    <property type="entry name" value="YidZ_PBP2"/>
</dbReference>
<dbReference type="InterPro" id="IPR036390">
    <property type="entry name" value="WH_DNA-bd_sf"/>
</dbReference>